<reference evidence="2" key="1">
    <citation type="submission" date="2021-04" db="EMBL/GenBank/DDBJ databases">
        <authorList>
            <person name="Tunstrom K."/>
        </authorList>
    </citation>
    <scope>NUCLEOTIDE SEQUENCE</scope>
</reference>
<protein>
    <submittedName>
        <fullName evidence="2">(apollo) hypothetical protein</fullName>
    </submittedName>
</protein>
<proteinExistence type="predicted"/>
<keyword evidence="3" id="KW-1185">Reference proteome</keyword>
<gene>
    <name evidence="2" type="ORF">PAPOLLO_LOCUS23320</name>
</gene>
<organism evidence="2 3">
    <name type="scientific">Parnassius apollo</name>
    <name type="common">Apollo butterfly</name>
    <name type="synonym">Papilio apollo</name>
    <dbReference type="NCBI Taxonomy" id="110799"/>
    <lineage>
        <taxon>Eukaryota</taxon>
        <taxon>Metazoa</taxon>
        <taxon>Ecdysozoa</taxon>
        <taxon>Arthropoda</taxon>
        <taxon>Hexapoda</taxon>
        <taxon>Insecta</taxon>
        <taxon>Pterygota</taxon>
        <taxon>Neoptera</taxon>
        <taxon>Endopterygota</taxon>
        <taxon>Lepidoptera</taxon>
        <taxon>Glossata</taxon>
        <taxon>Ditrysia</taxon>
        <taxon>Papilionoidea</taxon>
        <taxon>Papilionidae</taxon>
        <taxon>Parnassiinae</taxon>
        <taxon>Parnassini</taxon>
        <taxon>Parnassius</taxon>
        <taxon>Parnassius</taxon>
    </lineage>
</organism>
<evidence type="ECO:0000313" key="2">
    <source>
        <dbReference type="EMBL" id="CAG5045531.1"/>
    </source>
</evidence>
<feature type="coiled-coil region" evidence="1">
    <location>
        <begin position="67"/>
        <end position="101"/>
    </location>
</feature>
<dbReference type="AlphaFoldDB" id="A0A8S3XZ01"/>
<dbReference type="EMBL" id="CAJQZP010001427">
    <property type="protein sequence ID" value="CAG5045531.1"/>
    <property type="molecule type" value="Genomic_DNA"/>
</dbReference>
<accession>A0A8S3XZ01</accession>
<evidence type="ECO:0000313" key="3">
    <source>
        <dbReference type="Proteomes" id="UP000691718"/>
    </source>
</evidence>
<keyword evidence="1" id="KW-0175">Coiled coil</keyword>
<dbReference type="Proteomes" id="UP000691718">
    <property type="component" value="Unassembled WGS sequence"/>
</dbReference>
<sequence>MERIYCNNCEDDGSEEEEQEEYSKNCTKIFKDIQLKVAAIPGFKKQLDSITQNLSMLTDKYDTLILHEQSKVKIHKLEKTVADVNNEYVYLQKQNTALEQKLHQFEQVSRKHNIEIVGVEQLPGENLTEIVSKIGDIINVSSSNIEWTRRTFASIPQPRHNSRIFG</sequence>
<name>A0A8S3XZ01_PARAO</name>
<dbReference type="OrthoDB" id="7351105at2759"/>
<comment type="caution">
    <text evidence="2">The sequence shown here is derived from an EMBL/GenBank/DDBJ whole genome shotgun (WGS) entry which is preliminary data.</text>
</comment>
<evidence type="ECO:0000256" key="1">
    <source>
        <dbReference type="SAM" id="Coils"/>
    </source>
</evidence>